<dbReference type="RefSeq" id="WP_104387011.1">
    <property type="nucleotide sequence ID" value="NZ_PGEM01000036.1"/>
</dbReference>
<organism evidence="2 3">
    <name type="scientific">Cuspidothrix issatschenkoi CHARLIE-1</name>
    <dbReference type="NCBI Taxonomy" id="2052836"/>
    <lineage>
        <taxon>Bacteria</taxon>
        <taxon>Bacillati</taxon>
        <taxon>Cyanobacteriota</taxon>
        <taxon>Cyanophyceae</taxon>
        <taxon>Nostocales</taxon>
        <taxon>Aphanizomenonaceae</taxon>
        <taxon>Cuspidothrix</taxon>
    </lineage>
</organism>
<accession>A0A2S6CWL2</accession>
<evidence type="ECO:0000256" key="1">
    <source>
        <dbReference type="SAM" id="Phobius"/>
    </source>
</evidence>
<evidence type="ECO:0000313" key="2">
    <source>
        <dbReference type="EMBL" id="PPJ64148.1"/>
    </source>
</evidence>
<evidence type="ECO:0000313" key="3">
    <source>
        <dbReference type="Proteomes" id="UP000239589"/>
    </source>
</evidence>
<protein>
    <submittedName>
        <fullName evidence="2">Uncharacterized protein</fullName>
    </submittedName>
</protein>
<comment type="caution">
    <text evidence="2">The sequence shown here is derived from an EMBL/GenBank/DDBJ whole genome shotgun (WGS) entry which is preliminary data.</text>
</comment>
<keyword evidence="1" id="KW-0472">Membrane</keyword>
<keyword evidence="1" id="KW-1133">Transmembrane helix</keyword>
<feature type="transmembrane region" description="Helical" evidence="1">
    <location>
        <begin position="39"/>
        <end position="57"/>
    </location>
</feature>
<proteinExistence type="predicted"/>
<dbReference type="EMBL" id="PGEM01000036">
    <property type="protein sequence ID" value="PPJ64148.1"/>
    <property type="molecule type" value="Genomic_DNA"/>
</dbReference>
<keyword evidence="1" id="KW-0812">Transmembrane</keyword>
<gene>
    <name evidence="2" type="ORF">CUN59_06160</name>
</gene>
<dbReference type="AlphaFoldDB" id="A0A2S6CWL2"/>
<reference evidence="2 3" key="1">
    <citation type="submission" date="2018-02" db="EMBL/GenBank/DDBJ databases">
        <title>Discovery of a pederin family compound in a non-symbiotic bloom-forming cyanobacterium.</title>
        <authorList>
            <person name="Kust A."/>
            <person name="Mares J."/>
            <person name="Jokela J."/>
            <person name="Urajova P."/>
            <person name="Hajek J."/>
            <person name="Saurav K."/>
            <person name="Voracova K."/>
            <person name="Fewer D.P."/>
            <person name="Haapaniemi E."/>
            <person name="Permi P."/>
            <person name="Rehakova K."/>
            <person name="Sivonen K."/>
            <person name="Hrouzek P."/>
        </authorList>
    </citation>
    <scope>NUCLEOTIDE SEQUENCE [LARGE SCALE GENOMIC DNA]</scope>
    <source>
        <strain evidence="2 3">CHARLIE-1</strain>
    </source>
</reference>
<keyword evidence="3" id="KW-1185">Reference proteome</keyword>
<dbReference type="Proteomes" id="UP000239589">
    <property type="component" value="Unassembled WGS sequence"/>
</dbReference>
<name>A0A2S6CWL2_9CYAN</name>
<sequence length="64" mass="7171">MNTKWLNLVYEHFAINAGVKEVGDLGTYQSFGNPKSGKLLMISTVSKLTVIICLINLQRIFIEV</sequence>